<proteinExistence type="predicted"/>
<name>A0AC61QZ21_9FIRM</name>
<keyword evidence="1" id="KW-0482">Metalloprotease</keyword>
<keyword evidence="1" id="KW-0378">Hydrolase</keyword>
<dbReference type="EMBL" id="SRZB01000019">
    <property type="protein sequence ID" value="TGX98284.1"/>
    <property type="molecule type" value="Genomic_DNA"/>
</dbReference>
<evidence type="ECO:0000313" key="1">
    <source>
        <dbReference type="EMBL" id="TGX98284.1"/>
    </source>
</evidence>
<keyword evidence="2" id="KW-1185">Reference proteome</keyword>
<organism evidence="1 2">
    <name type="scientific">Hominisplanchenecus murintestinalis</name>
    <dbReference type="NCBI Taxonomy" id="2941517"/>
    <lineage>
        <taxon>Bacteria</taxon>
        <taxon>Bacillati</taxon>
        <taxon>Bacillota</taxon>
        <taxon>Clostridia</taxon>
        <taxon>Lachnospirales</taxon>
        <taxon>Lachnospiraceae</taxon>
        <taxon>Hominisplanchenecus</taxon>
    </lineage>
</organism>
<keyword evidence="1" id="KW-0645">Protease</keyword>
<comment type="caution">
    <text evidence="1">The sequence shown here is derived from an EMBL/GenBank/DDBJ whole genome shotgun (WGS) entry which is preliminary data.</text>
</comment>
<evidence type="ECO:0000313" key="2">
    <source>
        <dbReference type="Proteomes" id="UP000307720"/>
    </source>
</evidence>
<sequence length="206" mass="22539">MVFLGIKDIFIPLLIHMAVSNAVALALQGSTPDAAAVTAVAAVLSLPFFIFLYLRDRRECPAGKPCIPRWVYPLMAAGGATLNLCLTAVMDYFTVTENFSNAVQEGLLESNLAVQAVGLGILVPITEEFLFRGLIYQRLKKYIPVWSAVLAGAGIFALYHGNMVQILFAFPMALVMLLAYEKWNSLYVPIIFHMAANLTAVLLNII</sequence>
<reference evidence="1" key="1">
    <citation type="submission" date="2019-04" db="EMBL/GenBank/DDBJ databases">
        <title>Microbes associate with the intestines of laboratory mice.</title>
        <authorList>
            <person name="Navarre W."/>
            <person name="Wong E."/>
            <person name="Huang K."/>
            <person name="Tropini C."/>
            <person name="Ng K."/>
            <person name="Yu B."/>
        </authorList>
    </citation>
    <scope>NUCLEOTIDE SEQUENCE</scope>
    <source>
        <strain evidence="1">NM72_1-8</strain>
    </source>
</reference>
<gene>
    <name evidence="1" type="ORF">E5357_09340</name>
</gene>
<dbReference type="Proteomes" id="UP000307720">
    <property type="component" value="Unassembled WGS sequence"/>
</dbReference>
<protein>
    <submittedName>
        <fullName evidence="1">CPBP family intramembrane metalloprotease</fullName>
    </submittedName>
</protein>
<accession>A0AC61QZ21</accession>